<keyword evidence="1" id="KW-0489">Methyltransferase</keyword>
<gene>
    <name evidence="1" type="ORF">C4B59_15325</name>
</gene>
<sequence>MSRRRIEFGDFQTPIKLSNLVTSLLTELSIKPHIIIEPTCGSGSFLISGMGSFNGAKYFYGFDINKEYIQDLSSKFKDRKNIEIVEQDFFSFNWNGFVQNLKKPILCIGNPPWVTNAVLGTIGSKNLPEKSNFQGLSGFSAKTGKSNFDISEWMLTKLSKVLNKSDSYMAMLCKTSTARKVLLHNWRNGIEIDDSRLFLFDSKKYFNISAGACLLYMSFKPNHFEKKADIYSDLNLQNRIATMGIINNELVADIGSYKKASAIGGFQYYTWRSGIKHDAAKVMELEKVGDKYKNGFGEIIDLEDTYVYPLLKSSDLGNDRLEPRKCVIVTQKNMKDPTNTITKKAPRTWDYLNRYSDILLNRKSSIYINRPRFCVFGIGDYTFSHWKVAISGLYKNIHFNAIGPYEGKPIMLDDTCYFISCKNEKEAVFITQLLNSPISIDFIHSLVFFDAKRPVTIDVLKRIDLRKLATELGVEKKDINCLKQSKNISDSQTCLVFD</sequence>
<accession>A0AC61KYY6</accession>
<dbReference type="EMBL" id="PQXF01000061">
    <property type="protein sequence ID" value="PXF57399.1"/>
    <property type="molecule type" value="Genomic_DNA"/>
</dbReference>
<proteinExistence type="predicted"/>
<keyword evidence="1" id="KW-0808">Transferase</keyword>
<protein>
    <submittedName>
        <fullName evidence="1">SAM-dependent methyltransferase</fullName>
    </submittedName>
</protein>
<name>A0AC61KYY6_9EURY</name>
<comment type="caution">
    <text evidence="1">The sequence shown here is derived from an EMBL/GenBank/DDBJ whole genome shotgun (WGS) entry which is preliminary data.</text>
</comment>
<dbReference type="Proteomes" id="UP000248329">
    <property type="component" value="Unassembled WGS sequence"/>
</dbReference>
<organism evidence="1 2">
    <name type="scientific">Candidatus Methanogaster sp</name>
    <dbReference type="NCBI Taxonomy" id="3386292"/>
    <lineage>
        <taxon>Archaea</taxon>
        <taxon>Methanobacteriati</taxon>
        <taxon>Methanobacteriota</taxon>
        <taxon>Stenosarchaea group</taxon>
        <taxon>Methanomicrobia</taxon>
        <taxon>Methanosarcinales</taxon>
        <taxon>ANME-2 cluster</taxon>
        <taxon>Candidatus Methanogasteraceae</taxon>
        <taxon>Candidatus Methanogaster</taxon>
    </lineage>
</organism>
<reference evidence="1" key="1">
    <citation type="submission" date="2018-01" db="EMBL/GenBank/DDBJ databases">
        <authorList>
            <person name="Krukenberg V."/>
        </authorList>
    </citation>
    <scope>NUCLEOTIDE SEQUENCE</scope>
    <source>
        <strain evidence="1">E20ANME2</strain>
    </source>
</reference>
<evidence type="ECO:0000313" key="1">
    <source>
        <dbReference type="EMBL" id="PXF57399.1"/>
    </source>
</evidence>
<evidence type="ECO:0000313" key="2">
    <source>
        <dbReference type="Proteomes" id="UP000248329"/>
    </source>
</evidence>